<dbReference type="EMBL" id="VSRR010001588">
    <property type="protein sequence ID" value="MPC26344.1"/>
    <property type="molecule type" value="Genomic_DNA"/>
</dbReference>
<sequence length="72" mass="8251">MLDLRMKDLTIIQYYTPTWVTARPCGCLSLTGQPGVLLRWRYPAHGGGEERRAQPSDKQKQTTHTNYTIICL</sequence>
<dbReference type="AlphaFoldDB" id="A0A5B7E0J3"/>
<accession>A0A5B7E0J3</accession>
<dbReference type="Proteomes" id="UP000324222">
    <property type="component" value="Unassembled WGS sequence"/>
</dbReference>
<evidence type="ECO:0000256" key="1">
    <source>
        <dbReference type="SAM" id="MobiDB-lite"/>
    </source>
</evidence>
<evidence type="ECO:0000313" key="3">
    <source>
        <dbReference type="Proteomes" id="UP000324222"/>
    </source>
</evidence>
<comment type="caution">
    <text evidence="2">The sequence shown here is derived from an EMBL/GenBank/DDBJ whole genome shotgun (WGS) entry which is preliminary data.</text>
</comment>
<feature type="region of interest" description="Disordered" evidence="1">
    <location>
        <begin position="46"/>
        <end position="67"/>
    </location>
</feature>
<organism evidence="2 3">
    <name type="scientific">Portunus trituberculatus</name>
    <name type="common">Swimming crab</name>
    <name type="synonym">Neptunus trituberculatus</name>
    <dbReference type="NCBI Taxonomy" id="210409"/>
    <lineage>
        <taxon>Eukaryota</taxon>
        <taxon>Metazoa</taxon>
        <taxon>Ecdysozoa</taxon>
        <taxon>Arthropoda</taxon>
        <taxon>Crustacea</taxon>
        <taxon>Multicrustacea</taxon>
        <taxon>Malacostraca</taxon>
        <taxon>Eumalacostraca</taxon>
        <taxon>Eucarida</taxon>
        <taxon>Decapoda</taxon>
        <taxon>Pleocyemata</taxon>
        <taxon>Brachyura</taxon>
        <taxon>Eubrachyura</taxon>
        <taxon>Portunoidea</taxon>
        <taxon>Portunidae</taxon>
        <taxon>Portuninae</taxon>
        <taxon>Portunus</taxon>
    </lineage>
</organism>
<evidence type="ECO:0000313" key="2">
    <source>
        <dbReference type="EMBL" id="MPC26344.1"/>
    </source>
</evidence>
<name>A0A5B7E0J3_PORTR</name>
<feature type="compositionally biased region" description="Basic and acidic residues" evidence="1">
    <location>
        <begin position="47"/>
        <end position="60"/>
    </location>
</feature>
<reference evidence="2 3" key="1">
    <citation type="submission" date="2019-05" db="EMBL/GenBank/DDBJ databases">
        <title>Another draft genome of Portunus trituberculatus and its Hox gene families provides insights of decapod evolution.</title>
        <authorList>
            <person name="Jeong J.-H."/>
            <person name="Song I."/>
            <person name="Kim S."/>
            <person name="Choi T."/>
            <person name="Kim D."/>
            <person name="Ryu S."/>
            <person name="Kim W."/>
        </authorList>
    </citation>
    <scope>NUCLEOTIDE SEQUENCE [LARGE SCALE GENOMIC DNA]</scope>
    <source>
        <tissue evidence="2">Muscle</tissue>
    </source>
</reference>
<keyword evidence="3" id="KW-1185">Reference proteome</keyword>
<protein>
    <submittedName>
        <fullName evidence="2">Uncharacterized protein</fullName>
    </submittedName>
</protein>
<proteinExistence type="predicted"/>
<gene>
    <name evidence="2" type="ORF">E2C01_019479</name>
</gene>